<reference evidence="6 7" key="1">
    <citation type="submission" date="2023-03" db="EMBL/GenBank/DDBJ databases">
        <title>Genome sequence of Microbacterium sp. KACC 23027.</title>
        <authorList>
            <person name="Kim S."/>
            <person name="Heo J."/>
            <person name="Kwon S.-W."/>
        </authorList>
    </citation>
    <scope>NUCLEOTIDE SEQUENCE [LARGE SCALE GENOMIC DNA]</scope>
    <source>
        <strain evidence="6 7">KACC 23027</strain>
    </source>
</reference>
<dbReference type="InterPro" id="IPR006127">
    <property type="entry name" value="ZnuA-like"/>
</dbReference>
<comment type="subcellular location">
    <subcellularLocation>
        <location evidence="1">Cell envelope</location>
    </subcellularLocation>
</comment>
<evidence type="ECO:0000256" key="1">
    <source>
        <dbReference type="ARBA" id="ARBA00004196"/>
    </source>
</evidence>
<evidence type="ECO:0000313" key="6">
    <source>
        <dbReference type="EMBL" id="WEG10729.1"/>
    </source>
</evidence>
<evidence type="ECO:0000256" key="4">
    <source>
        <dbReference type="ARBA" id="ARBA00022729"/>
    </source>
</evidence>
<dbReference type="SUPFAM" id="SSF53807">
    <property type="entry name" value="Helical backbone' metal receptor"/>
    <property type="match status" value="1"/>
</dbReference>
<gene>
    <name evidence="6" type="ORF">PU630_16080</name>
</gene>
<dbReference type="Proteomes" id="UP001214553">
    <property type="component" value="Chromosome"/>
</dbReference>
<name>A0ABY8C2U8_9MICO</name>
<dbReference type="PROSITE" id="PS51257">
    <property type="entry name" value="PROKAR_LIPOPROTEIN"/>
    <property type="match status" value="1"/>
</dbReference>
<keyword evidence="3" id="KW-0479">Metal-binding</keyword>
<proteinExistence type="predicted"/>
<dbReference type="PANTHER" id="PTHR42953">
    <property type="entry name" value="HIGH-AFFINITY ZINC UPTAKE SYSTEM PROTEIN ZNUA-RELATED"/>
    <property type="match status" value="1"/>
</dbReference>
<feature type="chain" id="PRO_5047077108" evidence="5">
    <location>
        <begin position="20"/>
        <end position="318"/>
    </location>
</feature>
<dbReference type="InterPro" id="IPR050492">
    <property type="entry name" value="Bact_metal-bind_prot9"/>
</dbReference>
<dbReference type="EMBL" id="CP119108">
    <property type="protein sequence ID" value="WEG10729.1"/>
    <property type="molecule type" value="Genomic_DNA"/>
</dbReference>
<feature type="signal peptide" evidence="5">
    <location>
        <begin position="1"/>
        <end position="19"/>
    </location>
</feature>
<dbReference type="PANTHER" id="PTHR42953:SF1">
    <property type="entry name" value="METAL-BINDING PROTEIN HI_0362-RELATED"/>
    <property type="match status" value="1"/>
</dbReference>
<evidence type="ECO:0000256" key="3">
    <source>
        <dbReference type="ARBA" id="ARBA00022723"/>
    </source>
</evidence>
<evidence type="ECO:0000256" key="5">
    <source>
        <dbReference type="SAM" id="SignalP"/>
    </source>
</evidence>
<keyword evidence="7" id="KW-1185">Reference proteome</keyword>
<evidence type="ECO:0000256" key="2">
    <source>
        <dbReference type="ARBA" id="ARBA00022448"/>
    </source>
</evidence>
<dbReference type="Gene3D" id="3.40.50.1980">
    <property type="entry name" value="Nitrogenase molybdenum iron protein domain"/>
    <property type="match status" value="2"/>
</dbReference>
<keyword evidence="4 5" id="KW-0732">Signal</keyword>
<evidence type="ECO:0000313" key="7">
    <source>
        <dbReference type="Proteomes" id="UP001214553"/>
    </source>
</evidence>
<protein>
    <submittedName>
        <fullName evidence="6">Zinc ABC transporter substrate-binding protein</fullName>
    </submittedName>
</protein>
<accession>A0ABY8C2U8</accession>
<keyword evidence="2" id="KW-0813">Transport</keyword>
<dbReference type="Pfam" id="PF01297">
    <property type="entry name" value="ZnuA"/>
    <property type="match status" value="1"/>
</dbReference>
<organism evidence="6 7">
    <name type="scientific">Microbacterium horticulturae</name>
    <dbReference type="NCBI Taxonomy" id="3028316"/>
    <lineage>
        <taxon>Bacteria</taxon>
        <taxon>Bacillati</taxon>
        <taxon>Actinomycetota</taxon>
        <taxon>Actinomycetes</taxon>
        <taxon>Micrococcales</taxon>
        <taxon>Microbacteriaceae</taxon>
        <taxon>Microbacterium</taxon>
    </lineage>
</organism>
<sequence>MKTRYLAAALLAATATVLAGCSGTADGDTADADGAVQVVASTNVYGSIAEAVGGDRVDVTSIIDNAAQDPHEFEASARDQLRVKKAGLIIENGGGFDPFMDGLVQASGTDATVITAAELSPEFPADGNLETHHDDADHDHDHLEGFNEHVFYDPAVMATLAEKIATTLGDLDPAGAGAFTANAKAFADGIQPITDALAKLKAAHEGTGVFVTEPLPLYLTDAAGLDNKTPSAFSEAVEEGQDVAPSTLLDALKIISSKQVAVVIVNAQAGGAETERVQQEAGDAGIPVLEFSELLPEGKTYLTWMADNVTQLGDALGR</sequence>